<feature type="compositionally biased region" description="Low complexity" evidence="1">
    <location>
        <begin position="78"/>
        <end position="95"/>
    </location>
</feature>
<feature type="region of interest" description="Disordered" evidence="1">
    <location>
        <begin position="323"/>
        <end position="429"/>
    </location>
</feature>
<evidence type="ECO:0000256" key="1">
    <source>
        <dbReference type="SAM" id="MobiDB-lite"/>
    </source>
</evidence>
<feature type="region of interest" description="Disordered" evidence="1">
    <location>
        <begin position="598"/>
        <end position="627"/>
    </location>
</feature>
<dbReference type="SUPFAM" id="SSF49599">
    <property type="entry name" value="TRAF domain-like"/>
    <property type="match status" value="1"/>
</dbReference>
<feature type="region of interest" description="Disordered" evidence="1">
    <location>
        <begin position="450"/>
        <end position="474"/>
    </location>
</feature>
<feature type="region of interest" description="Disordered" evidence="1">
    <location>
        <begin position="487"/>
        <end position="522"/>
    </location>
</feature>
<feature type="compositionally biased region" description="Low complexity" evidence="1">
    <location>
        <begin position="1317"/>
        <end position="1341"/>
    </location>
</feature>
<sequence>MTRHFFTGRIWRKLAALSRNGWHQRKFLDPASHFVSEPSQRKRVSVACQTDAPYGSVSPSSLGQPNRTASSGLLAVNSASTPATSSRATTTSPATEEQTLRVTIQHFSKMVDTLCSPCKRINGVPCILLPAFLNTCFRRIMVMPKQHMVQKKNQKCMGFFLQCCPDNTYSDAWTCQSVAEMRLIAQKPGVQNFVRKTTHVYSAKENDWGYSCFMTWADVLDESQGYIKDDRVTLEITVKAEAPKNMMSREDFRRSIDQWYNLAEMQLARGQVDLSIEANAQALKFCKDKDKQSQEKLEAQRERLVNHKLVESIHRIEKVKDVPKGTGDALRPTSLRQALTGAQKSATTSKATKVIKKERRSIVQQGKKSGSTPAVKNSDRKSGEGEDDNSNSLSSEEAKQRTDKTEKTEVKQNVETRKQRSRSLSDSDTMKIFSKKDMLTDQAMFYSSQLLDDEDGAGDGNTVSPGLDEGKRSTEIVKIDDDDVNAVKSRNSLDTNTGNTEDKTRGESGDLAHSEDDSSDYGENGIREMCGCGLHHHRDACRHSSISSLEPEDEDLENENYEENITEHTAVEMCENGCQTEDSGDIETPQLTTLAAAATPTPETTPSLVTTSPPVQTATRERRHAGSGIAKDSSLFRDNVAKMAESTEEVLQKIMQTREQQPLPVFPNVLNVFQQVEKISEADQQRLLQFCIKNFGIDNFCQDMIPPELAGSDETMRCFTATLNAIMQKRLEIISDDHGTCCLASGLCTVHSNRIYKAAESFVKVVEQMFESEILTATFAKMSFMSNVSSEEVPKKISKSAAVTNGGKSTARKTTAAHKKLPQPQTTQQQQRPVSPPSEPPSEFAVSLSEADDEESIDDFEELHSACLSGEDVEQQMRELLNEISHCRVHDLILDKIESMEKEPNNSSIGLRALLVQLFNYSQTLSVTGDRMETMVAQAREVQQIIQGPDALRAAEQMKRNEEKLTETEAALKQARADLAKELEHKKKAEQLRMAESSKLKEETAKTEQLTAQLKEARNNLKKMEKKTKQDETRIGTLEAEKFDLEDKVKSLKKELDQIKKKAAEDRSKAKKEKERDAEQVRRLESEALEREAERDRERQQHEEFRRDAKNREQKWEKERKQHMSQIAALIERARSAEVAQVGMMLSAGVNVLEKTRDEAALNLAEAEDNLKRARTHSDMETMRRSVAEWKCAHDDCVSAISQARSEFEAACDAIRKGQRTLAQLTDLKIPSAPALPKVVRLPPVQVVQPSTPACPATTTSVSSVIQPPPAGVIGQPRTPQNNRYSSHGKHSCDSYYQDVTYFHIAASNFYIAVSPRDSTSASSSSAHVPQSPSSSSRSVSGNLPTAPPPTAQLFERSPMKQPLPIGVRPGPVPTPASLPMDDSAVPSAATPAASPWSWSTPLGNLADIRPLRPASEQAHPLLQQQTHHEMWRNGTTTDSSQVRAPPGYNLGWGGVNGSSISSPSQSLNQNSSFWRGAAGGAGVPPGQQQYKYSAADKYPMQYFDS</sequence>
<name>W2SFT3_NECAM</name>
<feature type="compositionally biased region" description="Polar residues" evidence="1">
    <location>
        <begin position="362"/>
        <end position="375"/>
    </location>
</feature>
<feature type="region of interest" description="Disordered" evidence="1">
    <location>
        <begin position="1061"/>
        <end position="1118"/>
    </location>
</feature>
<protein>
    <submittedName>
        <fullName evidence="3">MATH domain protein</fullName>
    </submittedName>
</protein>
<feature type="region of interest" description="Disordered" evidence="1">
    <location>
        <begin position="1317"/>
        <end position="1401"/>
    </location>
</feature>
<dbReference type="STRING" id="51031.W2SFT3"/>
<reference evidence="4" key="1">
    <citation type="journal article" date="2014" name="Nat. Genet.">
        <title>Genome of the human hookworm Necator americanus.</title>
        <authorList>
            <person name="Tang Y.T."/>
            <person name="Gao X."/>
            <person name="Rosa B.A."/>
            <person name="Abubucker S."/>
            <person name="Hallsworth-Pepin K."/>
            <person name="Martin J."/>
            <person name="Tyagi R."/>
            <person name="Heizer E."/>
            <person name="Zhang X."/>
            <person name="Bhonagiri-Palsikar V."/>
            <person name="Minx P."/>
            <person name="Warren W.C."/>
            <person name="Wang Q."/>
            <person name="Zhan B."/>
            <person name="Hotez P.J."/>
            <person name="Sternberg P.W."/>
            <person name="Dougall A."/>
            <person name="Gaze S.T."/>
            <person name="Mulvenna J."/>
            <person name="Sotillo J."/>
            <person name="Ranganathan S."/>
            <person name="Rabelo E.M."/>
            <person name="Wilson R.K."/>
            <person name="Felgner P.L."/>
            <person name="Bethony J."/>
            <person name="Hawdon J.M."/>
            <person name="Gasser R.B."/>
            <person name="Loukas A."/>
            <person name="Mitreva M."/>
        </authorList>
    </citation>
    <scope>NUCLEOTIDE SEQUENCE [LARGE SCALE GENOMIC DNA]</scope>
</reference>
<feature type="domain" description="MATH" evidence="2">
    <location>
        <begin position="97"/>
        <end position="238"/>
    </location>
</feature>
<dbReference type="Proteomes" id="UP000053676">
    <property type="component" value="Unassembled WGS sequence"/>
</dbReference>
<dbReference type="PANTHER" id="PTHR47022:SF1">
    <property type="entry name" value="BTB AND MATH DOMAIN-CONTAINING PROTEIN 36-RELATED"/>
    <property type="match status" value="1"/>
</dbReference>
<feature type="compositionally biased region" description="Low complexity" evidence="1">
    <location>
        <begin position="822"/>
        <end position="833"/>
    </location>
</feature>
<evidence type="ECO:0000259" key="2">
    <source>
        <dbReference type="PROSITE" id="PS50144"/>
    </source>
</evidence>
<dbReference type="OMA" id="TWADIID"/>
<dbReference type="Pfam" id="PF22486">
    <property type="entry name" value="MATH_2"/>
    <property type="match status" value="1"/>
</dbReference>
<organism evidence="3 4">
    <name type="scientific">Necator americanus</name>
    <name type="common">Human hookworm</name>
    <dbReference type="NCBI Taxonomy" id="51031"/>
    <lineage>
        <taxon>Eukaryota</taxon>
        <taxon>Metazoa</taxon>
        <taxon>Ecdysozoa</taxon>
        <taxon>Nematoda</taxon>
        <taxon>Chromadorea</taxon>
        <taxon>Rhabditida</taxon>
        <taxon>Rhabditina</taxon>
        <taxon>Rhabditomorpha</taxon>
        <taxon>Strongyloidea</taxon>
        <taxon>Ancylostomatidae</taxon>
        <taxon>Bunostominae</taxon>
        <taxon>Necator</taxon>
    </lineage>
</organism>
<feature type="compositionally biased region" description="Basic and acidic residues" evidence="1">
    <location>
        <begin position="500"/>
        <end position="516"/>
    </location>
</feature>
<dbReference type="InterPro" id="IPR002083">
    <property type="entry name" value="MATH/TRAF_dom"/>
</dbReference>
<dbReference type="InterPro" id="IPR008974">
    <property type="entry name" value="TRAF-like"/>
</dbReference>
<feature type="compositionally biased region" description="Polar residues" evidence="1">
    <location>
        <begin position="334"/>
        <end position="351"/>
    </location>
</feature>
<feature type="compositionally biased region" description="Basic and acidic residues" evidence="1">
    <location>
        <begin position="396"/>
        <end position="429"/>
    </location>
</feature>
<dbReference type="Gene3D" id="2.60.210.10">
    <property type="entry name" value="Apoptosis, Tumor Necrosis Factor Receptor Associated Protein 2, Chain A"/>
    <property type="match status" value="1"/>
</dbReference>
<feature type="compositionally biased region" description="Low complexity" evidence="1">
    <location>
        <begin position="1387"/>
        <end position="1401"/>
    </location>
</feature>
<dbReference type="PANTHER" id="PTHR47022">
    <property type="entry name" value="BTB AND MATH DOMAIN-CONTAINING PROTEIN 36-RELATED"/>
    <property type="match status" value="1"/>
</dbReference>
<feature type="compositionally biased region" description="Polar residues" evidence="1">
    <location>
        <begin position="488"/>
        <end position="499"/>
    </location>
</feature>
<proteinExistence type="predicted"/>
<dbReference type="OrthoDB" id="289038at2759"/>
<evidence type="ECO:0000313" key="4">
    <source>
        <dbReference type="Proteomes" id="UP000053676"/>
    </source>
</evidence>
<feature type="region of interest" description="Disordered" evidence="1">
    <location>
        <begin position="795"/>
        <end position="851"/>
    </location>
</feature>
<feature type="region of interest" description="Disordered" evidence="1">
    <location>
        <begin position="1259"/>
        <end position="1290"/>
    </location>
</feature>
<feature type="compositionally biased region" description="Low complexity" evidence="1">
    <location>
        <begin position="598"/>
        <end position="617"/>
    </location>
</feature>
<evidence type="ECO:0000313" key="3">
    <source>
        <dbReference type="EMBL" id="ETN68479.1"/>
    </source>
</evidence>
<dbReference type="KEGG" id="nai:NECAME_15791"/>
<accession>W2SFT3</accession>
<dbReference type="PROSITE" id="PS50144">
    <property type="entry name" value="MATH"/>
    <property type="match status" value="1"/>
</dbReference>
<keyword evidence="4" id="KW-1185">Reference proteome</keyword>
<feature type="region of interest" description="Disordered" evidence="1">
    <location>
        <begin position="78"/>
        <end position="97"/>
    </location>
</feature>
<gene>
    <name evidence="3" type="ORF">NECAME_15791</name>
</gene>
<dbReference type="EMBL" id="KI669254">
    <property type="protein sequence ID" value="ETN68479.1"/>
    <property type="molecule type" value="Genomic_DNA"/>
</dbReference>